<dbReference type="PANTHER" id="PTHR10799">
    <property type="entry name" value="SNF2/RAD54 HELICASE FAMILY"/>
    <property type="match status" value="1"/>
</dbReference>
<dbReference type="InterPro" id="IPR014001">
    <property type="entry name" value="Helicase_ATP-bd"/>
</dbReference>
<dbReference type="Gene3D" id="3.40.50.300">
    <property type="entry name" value="P-loop containing nucleotide triphosphate hydrolases"/>
    <property type="match status" value="1"/>
</dbReference>
<comment type="caution">
    <text evidence="7">The sequence shown here is derived from an EMBL/GenBank/DDBJ whole genome shotgun (WGS) entry which is preliminary data.</text>
</comment>
<feature type="domain" description="SWIM-type" evidence="4">
    <location>
        <begin position="54"/>
        <end position="93"/>
    </location>
</feature>
<gene>
    <name evidence="7" type="ORF">FPZ45_05090</name>
</gene>
<dbReference type="FunFam" id="3.40.50.300:FF:000533">
    <property type="entry name" value="Helicase, Snf2 family"/>
    <property type="match status" value="1"/>
</dbReference>
<evidence type="ECO:0000256" key="2">
    <source>
        <dbReference type="PROSITE-ProRule" id="PRU00325"/>
    </source>
</evidence>
<feature type="domain" description="Helicase ATP-binding" evidence="5">
    <location>
        <begin position="658"/>
        <end position="821"/>
    </location>
</feature>
<evidence type="ECO:0000256" key="3">
    <source>
        <dbReference type="SAM" id="MobiDB-lite"/>
    </source>
</evidence>
<dbReference type="PROSITE" id="PS51194">
    <property type="entry name" value="HELICASE_CTER"/>
    <property type="match status" value="1"/>
</dbReference>
<dbReference type="SUPFAM" id="SSF52540">
    <property type="entry name" value="P-loop containing nucleoside triphosphate hydrolases"/>
    <property type="match status" value="2"/>
</dbReference>
<feature type="domain" description="Helicase C-terminal" evidence="6">
    <location>
        <begin position="931"/>
        <end position="1096"/>
    </location>
</feature>
<dbReference type="Gene3D" id="3.40.50.10810">
    <property type="entry name" value="Tandem AAA-ATPase domain"/>
    <property type="match status" value="1"/>
</dbReference>
<organism evidence="7 8">
    <name type="scientific">Cohnella terricola</name>
    <dbReference type="NCBI Taxonomy" id="1289167"/>
    <lineage>
        <taxon>Bacteria</taxon>
        <taxon>Bacillati</taxon>
        <taxon>Bacillota</taxon>
        <taxon>Bacilli</taxon>
        <taxon>Bacillales</taxon>
        <taxon>Paenibacillaceae</taxon>
        <taxon>Cohnella</taxon>
    </lineage>
</organism>
<accession>A0A559JTP4</accession>
<dbReference type="GO" id="GO:0016787">
    <property type="term" value="F:hydrolase activity"/>
    <property type="evidence" value="ECO:0007669"/>
    <property type="project" value="UniProtKB-KW"/>
</dbReference>
<keyword evidence="1" id="KW-0378">Hydrolase</keyword>
<keyword evidence="7" id="KW-0347">Helicase</keyword>
<dbReference type="Pfam" id="PF00176">
    <property type="entry name" value="SNF2-rel_dom"/>
    <property type="match status" value="1"/>
</dbReference>
<keyword evidence="7" id="KW-0067">ATP-binding</keyword>
<evidence type="ECO:0000259" key="4">
    <source>
        <dbReference type="PROSITE" id="PS50966"/>
    </source>
</evidence>
<dbReference type="PROSITE" id="PS50966">
    <property type="entry name" value="ZF_SWIM"/>
    <property type="match status" value="1"/>
</dbReference>
<dbReference type="Proteomes" id="UP000316330">
    <property type="component" value="Unassembled WGS sequence"/>
</dbReference>
<protein>
    <submittedName>
        <fullName evidence="7">Helicase SNF</fullName>
    </submittedName>
</protein>
<evidence type="ECO:0000256" key="1">
    <source>
        <dbReference type="ARBA" id="ARBA00022801"/>
    </source>
</evidence>
<dbReference type="SMART" id="SM00487">
    <property type="entry name" value="DEXDc"/>
    <property type="match status" value="1"/>
</dbReference>
<dbReference type="InterPro" id="IPR000330">
    <property type="entry name" value="SNF2_N"/>
</dbReference>
<keyword evidence="8" id="KW-1185">Reference proteome</keyword>
<dbReference type="GO" id="GO:0004386">
    <property type="term" value="F:helicase activity"/>
    <property type="evidence" value="ECO:0007669"/>
    <property type="project" value="UniProtKB-KW"/>
</dbReference>
<dbReference type="Pfam" id="PF00271">
    <property type="entry name" value="Helicase_C"/>
    <property type="match status" value="1"/>
</dbReference>
<dbReference type="CDD" id="cd18793">
    <property type="entry name" value="SF2_C_SNF"/>
    <property type="match status" value="1"/>
</dbReference>
<evidence type="ECO:0000313" key="8">
    <source>
        <dbReference type="Proteomes" id="UP000316330"/>
    </source>
</evidence>
<dbReference type="Pfam" id="PF08455">
    <property type="entry name" value="SNF2_assoc"/>
    <property type="match status" value="1"/>
</dbReference>
<dbReference type="EMBL" id="VNJJ01000002">
    <property type="protein sequence ID" value="TVY03254.1"/>
    <property type="molecule type" value="Genomic_DNA"/>
</dbReference>
<dbReference type="InterPro" id="IPR007527">
    <property type="entry name" value="Znf_SWIM"/>
</dbReference>
<dbReference type="InterPro" id="IPR049730">
    <property type="entry name" value="SNF2/RAD54-like_C"/>
</dbReference>
<feature type="region of interest" description="Disordered" evidence="3">
    <location>
        <begin position="99"/>
        <end position="119"/>
    </location>
</feature>
<dbReference type="AlphaFoldDB" id="A0A559JTP4"/>
<proteinExistence type="predicted"/>
<keyword evidence="2" id="KW-0863">Zinc-finger</keyword>
<dbReference type="GO" id="GO:0005524">
    <property type="term" value="F:ATP binding"/>
    <property type="evidence" value="ECO:0007669"/>
    <property type="project" value="InterPro"/>
</dbReference>
<reference evidence="7 8" key="1">
    <citation type="submission" date="2019-07" db="EMBL/GenBank/DDBJ databases">
        <authorList>
            <person name="Kim J."/>
        </authorList>
    </citation>
    <scope>NUCLEOTIDE SEQUENCE [LARGE SCALE GENOMIC DNA]</scope>
    <source>
        <strain evidence="7 8">G13</strain>
    </source>
</reference>
<dbReference type="InterPro" id="IPR038718">
    <property type="entry name" value="SNF2-like_sf"/>
</dbReference>
<evidence type="ECO:0000313" key="7">
    <source>
        <dbReference type="EMBL" id="TVY03254.1"/>
    </source>
</evidence>
<keyword evidence="2" id="KW-0862">Zinc</keyword>
<dbReference type="OrthoDB" id="9760715at2"/>
<dbReference type="SMART" id="SM00490">
    <property type="entry name" value="HELICc"/>
    <property type="match status" value="1"/>
</dbReference>
<dbReference type="GO" id="GO:0008270">
    <property type="term" value="F:zinc ion binding"/>
    <property type="evidence" value="ECO:0007669"/>
    <property type="project" value="UniProtKB-KW"/>
</dbReference>
<dbReference type="PROSITE" id="PS51192">
    <property type="entry name" value="HELICASE_ATP_BIND_1"/>
    <property type="match status" value="1"/>
</dbReference>
<dbReference type="RefSeq" id="WP_144699065.1">
    <property type="nucleotide sequence ID" value="NZ_VNJJ01000002.1"/>
</dbReference>
<sequence length="1098" mass="123995">MDVQLTKRMIKQICGSYSYDRGDTDYRAGKVKFTVCDDDRFEYKAAVKGSNAHFRVEISANEDASIAARCECLDLNLSTKSCRHVAAVLLNIHDMREEQHSPALSAPRHSAVPTTGGQPSASEAALASEVLGLFVSRPSRPSRTSSLFDARETLGVEFLVSPFPYGNRQYLFGIEMKVVSKRAYAVQRLREFLERVDRRESYPLAKSFSYEPESHSFHEANDAVIRKLIEIHQHEKMYREASNAYSAYGSRTGGDSFLPVPPTFWESLVPLLEAAPNVKLEYDGSLFEGIRLSDEPFPLTFDFDRDLPYKPSNSAGYRLVIQGMDRLTVMEPYGIVLSGDRLHKLKPDPCRRLAELSRLLDNSRTGEIRITQAQLAPFLERVIPGLMKLGSVRISEAISERVVYMPLKARLYLDRVRDRLLAGLEFQYGDIVVNPLEGIGNGRGSDRILMRDGDKEAQILDWMEQAGFAKTESGYFMEDEEGQYDFLYHIIPHLEKLLQVYATTAVKARLHVGLPPAKIRVDASEKTDWLECKFDMPGVPESEIRDLIQALSDKRKYYKLPSGALLPLETPDYEAINRFIATMKVDKGELHGSELRMPAVRGLTLMDSGHQDPAIKLGKQLRAMLENMRNPDSLDFPVPEALAPILRDYQKYGYQWLRTLALYRFGGILADDMGLGKTVQSIAYLVSMLPEIRSQQLPAIIVCPSSLMYNWLNELKKFAPEIRAIVANGDKTERTRVLRSLDDMDVLITSYPLLRRDIESFGAPVFHTLFLDEAQAIKNYATRTAQAVKAVQARHKFALTGTPVENGIEELWSICDAVFPELFGDRKAFGELSRETVAKRIRPFLLRRLKTDVLAELPEKIESVQATELLPEQKKMYTAYLAKLRKEALKHLDEEGFGKSRIRILAGLTRLRQICCHPALFAEGYEGGSAKFDQLLELVEECRSAGKRVLIFSQFTEMLGMIGRELGYQGVPFFYLDGQTPAAERVELCNRFNDGERDVFLISLKAGGTGLNLTGADTVILYDLWWNPAVEQQAADRAHRIGQTNVVQVLRLVAQGTVEEKIYALQQRKKNLIEEVVQPGQEALSAITEQEIRELLML</sequence>
<dbReference type="InterPro" id="IPR027417">
    <property type="entry name" value="P-loop_NTPase"/>
</dbReference>
<dbReference type="InterPro" id="IPR001650">
    <property type="entry name" value="Helicase_C-like"/>
</dbReference>
<name>A0A559JTP4_9BACL</name>
<evidence type="ECO:0000259" key="6">
    <source>
        <dbReference type="PROSITE" id="PS51194"/>
    </source>
</evidence>
<dbReference type="InterPro" id="IPR013663">
    <property type="entry name" value="Helicase_SWF/SNF/SWI_bac"/>
</dbReference>
<keyword evidence="2" id="KW-0479">Metal-binding</keyword>
<keyword evidence="7" id="KW-0547">Nucleotide-binding</keyword>
<evidence type="ECO:0000259" key="5">
    <source>
        <dbReference type="PROSITE" id="PS51192"/>
    </source>
</evidence>